<keyword evidence="2" id="KW-1185">Reference proteome</keyword>
<dbReference type="EMBL" id="LFIW01001905">
    <property type="protein sequence ID" value="KZL80425.1"/>
    <property type="molecule type" value="Genomic_DNA"/>
</dbReference>
<comment type="caution">
    <text evidence="1">The sequence shown here is derived from an EMBL/GenBank/DDBJ whole genome shotgun (WGS) entry which is preliminary data.</text>
</comment>
<dbReference type="AlphaFoldDB" id="A0A161W0B3"/>
<name>A0A161W0B3_COLIC</name>
<evidence type="ECO:0000313" key="1">
    <source>
        <dbReference type="EMBL" id="KZL80425.1"/>
    </source>
</evidence>
<proteinExistence type="predicted"/>
<dbReference type="Proteomes" id="UP000076584">
    <property type="component" value="Unassembled WGS sequence"/>
</dbReference>
<organism evidence="1 2">
    <name type="scientific">Colletotrichum incanum</name>
    <name type="common">Soybean anthracnose fungus</name>
    <dbReference type="NCBI Taxonomy" id="1573173"/>
    <lineage>
        <taxon>Eukaryota</taxon>
        <taxon>Fungi</taxon>
        <taxon>Dikarya</taxon>
        <taxon>Ascomycota</taxon>
        <taxon>Pezizomycotina</taxon>
        <taxon>Sordariomycetes</taxon>
        <taxon>Hypocreomycetidae</taxon>
        <taxon>Glomerellales</taxon>
        <taxon>Glomerellaceae</taxon>
        <taxon>Colletotrichum</taxon>
        <taxon>Colletotrichum spaethianum species complex</taxon>
    </lineage>
</organism>
<accession>A0A161W0B3</accession>
<evidence type="ECO:0000313" key="2">
    <source>
        <dbReference type="Proteomes" id="UP000076584"/>
    </source>
</evidence>
<gene>
    <name evidence="1" type="ORF">CI238_03443</name>
</gene>
<reference evidence="1 2" key="1">
    <citation type="submission" date="2015-06" db="EMBL/GenBank/DDBJ databases">
        <title>Survival trade-offs in plant roots during colonization by closely related pathogenic and mutualistic fungi.</title>
        <authorList>
            <person name="Hacquard S."/>
            <person name="Kracher B."/>
            <person name="Hiruma K."/>
            <person name="Weinman A."/>
            <person name="Muench P."/>
            <person name="Garrido Oter R."/>
            <person name="Ver Loren van Themaat E."/>
            <person name="Dallerey J.-F."/>
            <person name="Damm U."/>
            <person name="Henrissat B."/>
            <person name="Lespinet O."/>
            <person name="Thon M."/>
            <person name="Kemen E."/>
            <person name="McHardy A.C."/>
            <person name="Schulze-Lefert P."/>
            <person name="O'Connell R.J."/>
        </authorList>
    </citation>
    <scope>NUCLEOTIDE SEQUENCE [LARGE SCALE GENOMIC DNA]</scope>
    <source>
        <strain evidence="1 2">MAFF 238704</strain>
    </source>
</reference>
<feature type="non-terminal residue" evidence="1">
    <location>
        <position position="1"/>
    </location>
</feature>
<protein>
    <submittedName>
        <fullName evidence="1">Uncharacterized protein</fullName>
    </submittedName>
</protein>
<sequence>LGVNQNPLLKFSMTQSFYSTNYSSLFLSNFDPGHSCTPDRVGNAAAADEADLGAYPSQLGFDGSVAKLATGLANHGAETVNIGIVANRPNLLIRGLEALAGGKNRKVSRHEQDARDSKPHDDGVFQVTLIAWQKNEGAHRRRTMEAV</sequence>